<sequence length="166" mass="18396">MAILGYLMFGSHTLSQVTLNLPTENLSSKIAIYTTMVNPIAKYALLVIPIVKAIERSVDEDGDYCSKKRLLLITMQRVLVRTSVVISTVIVAIAVPFFGYLMALVGALMNMTVSIIMPCLCFLKICRIYGRLRFGEVIVICWIVVIGVGIMIVGTYTAIMQIITHF</sequence>
<dbReference type="EMBL" id="CAMAPE010000025">
    <property type="protein sequence ID" value="CAH9090852.1"/>
    <property type="molecule type" value="Genomic_DNA"/>
</dbReference>
<dbReference type="Proteomes" id="UP001152484">
    <property type="component" value="Unassembled WGS sequence"/>
</dbReference>
<feature type="transmembrane region" description="Helical" evidence="6">
    <location>
        <begin position="104"/>
        <end position="125"/>
    </location>
</feature>
<feature type="transmembrane region" description="Helical" evidence="6">
    <location>
        <begin position="78"/>
        <end position="98"/>
    </location>
</feature>
<evidence type="ECO:0000259" key="7">
    <source>
        <dbReference type="Pfam" id="PF01490"/>
    </source>
</evidence>
<dbReference type="PANTHER" id="PTHR22950">
    <property type="entry name" value="AMINO ACID TRANSPORTER"/>
    <property type="match status" value="1"/>
</dbReference>
<evidence type="ECO:0000313" key="8">
    <source>
        <dbReference type="EMBL" id="CAH9090852.1"/>
    </source>
</evidence>
<keyword evidence="2 6" id="KW-0812">Transmembrane</keyword>
<dbReference type="GO" id="GO:0005774">
    <property type="term" value="C:vacuolar membrane"/>
    <property type="evidence" value="ECO:0007669"/>
    <property type="project" value="TreeGrafter"/>
</dbReference>
<name>A0A9P0Z8L5_CUSEU</name>
<evidence type="ECO:0000256" key="4">
    <source>
        <dbReference type="ARBA" id="ARBA00022989"/>
    </source>
</evidence>
<evidence type="ECO:0000256" key="1">
    <source>
        <dbReference type="ARBA" id="ARBA00004141"/>
    </source>
</evidence>
<keyword evidence="4 6" id="KW-1133">Transmembrane helix</keyword>
<evidence type="ECO:0000256" key="6">
    <source>
        <dbReference type="SAM" id="Phobius"/>
    </source>
</evidence>
<reference evidence="8" key="1">
    <citation type="submission" date="2022-07" db="EMBL/GenBank/DDBJ databases">
        <authorList>
            <person name="Macas J."/>
            <person name="Novak P."/>
            <person name="Neumann P."/>
        </authorList>
    </citation>
    <scope>NUCLEOTIDE SEQUENCE</scope>
</reference>
<accession>A0A9P0Z8L5</accession>
<evidence type="ECO:0000256" key="3">
    <source>
        <dbReference type="ARBA" id="ARBA00022970"/>
    </source>
</evidence>
<comment type="subcellular location">
    <subcellularLocation>
        <location evidence="1">Membrane</location>
        <topology evidence="1">Multi-pass membrane protein</topology>
    </subcellularLocation>
</comment>
<evidence type="ECO:0000256" key="5">
    <source>
        <dbReference type="ARBA" id="ARBA00023136"/>
    </source>
</evidence>
<evidence type="ECO:0000256" key="2">
    <source>
        <dbReference type="ARBA" id="ARBA00022692"/>
    </source>
</evidence>
<proteinExistence type="predicted"/>
<feature type="domain" description="Amino acid transporter transmembrane" evidence="7">
    <location>
        <begin position="1"/>
        <end position="160"/>
    </location>
</feature>
<dbReference type="OrthoDB" id="655540at2759"/>
<keyword evidence="3" id="KW-0029">Amino-acid transport</keyword>
<feature type="transmembrane region" description="Helical" evidence="6">
    <location>
        <begin position="137"/>
        <end position="163"/>
    </location>
</feature>
<dbReference type="Pfam" id="PF01490">
    <property type="entry name" value="Aa_trans"/>
    <property type="match status" value="1"/>
</dbReference>
<dbReference type="AlphaFoldDB" id="A0A9P0Z8L5"/>
<keyword evidence="3" id="KW-0813">Transport</keyword>
<organism evidence="8 9">
    <name type="scientific">Cuscuta europaea</name>
    <name type="common">European dodder</name>
    <dbReference type="NCBI Taxonomy" id="41803"/>
    <lineage>
        <taxon>Eukaryota</taxon>
        <taxon>Viridiplantae</taxon>
        <taxon>Streptophyta</taxon>
        <taxon>Embryophyta</taxon>
        <taxon>Tracheophyta</taxon>
        <taxon>Spermatophyta</taxon>
        <taxon>Magnoliopsida</taxon>
        <taxon>eudicotyledons</taxon>
        <taxon>Gunneridae</taxon>
        <taxon>Pentapetalae</taxon>
        <taxon>asterids</taxon>
        <taxon>lamiids</taxon>
        <taxon>Solanales</taxon>
        <taxon>Convolvulaceae</taxon>
        <taxon>Cuscuteae</taxon>
        <taxon>Cuscuta</taxon>
        <taxon>Cuscuta subgen. Cuscuta</taxon>
    </lineage>
</organism>
<protein>
    <recommendedName>
        <fullName evidence="7">Amino acid transporter transmembrane domain-containing protein</fullName>
    </recommendedName>
</protein>
<keyword evidence="5 6" id="KW-0472">Membrane</keyword>
<dbReference type="InterPro" id="IPR013057">
    <property type="entry name" value="AA_transpt_TM"/>
</dbReference>
<dbReference type="GO" id="GO:0015179">
    <property type="term" value="F:L-amino acid transmembrane transporter activity"/>
    <property type="evidence" value="ECO:0007669"/>
    <property type="project" value="TreeGrafter"/>
</dbReference>
<comment type="caution">
    <text evidence="8">The sequence shown here is derived from an EMBL/GenBank/DDBJ whole genome shotgun (WGS) entry which is preliminary data.</text>
</comment>
<evidence type="ECO:0000313" key="9">
    <source>
        <dbReference type="Proteomes" id="UP001152484"/>
    </source>
</evidence>
<keyword evidence="9" id="KW-1185">Reference proteome</keyword>
<gene>
    <name evidence="8" type="ORF">CEURO_LOCUS11369</name>
</gene>
<dbReference type="PANTHER" id="PTHR22950:SF705">
    <property type="entry name" value="AMINO ACID TRANSPORTER AVT1I-LIKE"/>
    <property type="match status" value="1"/>
</dbReference>